<keyword evidence="6" id="KW-1185">Reference proteome</keyword>
<feature type="transmembrane region" description="Helical" evidence="3">
    <location>
        <begin position="54"/>
        <end position="73"/>
    </location>
</feature>
<dbReference type="GO" id="GO:0006465">
    <property type="term" value="P:signal peptide processing"/>
    <property type="evidence" value="ECO:0007669"/>
    <property type="project" value="TreeGrafter"/>
</dbReference>
<comment type="caution">
    <text evidence="5">The sequence shown here is derived from an EMBL/GenBank/DDBJ whole genome shotgun (WGS) entry which is preliminary data.</text>
</comment>
<protein>
    <submittedName>
        <fullName evidence="5">Prepilin peptidase</fullName>
    </submittedName>
</protein>
<evidence type="ECO:0000313" key="5">
    <source>
        <dbReference type="EMBL" id="NLP65528.1"/>
    </source>
</evidence>
<feature type="transmembrane region" description="Helical" evidence="3">
    <location>
        <begin position="129"/>
        <end position="147"/>
    </location>
</feature>
<dbReference type="GO" id="GO:0005886">
    <property type="term" value="C:plasma membrane"/>
    <property type="evidence" value="ECO:0007669"/>
    <property type="project" value="TreeGrafter"/>
</dbReference>
<dbReference type="Pfam" id="PF01478">
    <property type="entry name" value="Peptidase_A24"/>
    <property type="match status" value="1"/>
</dbReference>
<sequence length="232" mass="23530">MTSAQLLGSAAVLGACAGGYVPSLARAATRVALLSDGANESECADVVRLYRGKWMLASAAGAAVLSAASVAIAGCTAKGVALAVLLLVLVVLTVIDLATMLLPDVITIPLVVVGLLVNASATVASLHDAMLGAAIGFLVFWSLYWSIRVVSRREGMGFGDVKLACAIGAWLGFRPLLHILAAAVLLAGLYACVLAMSRKISDDHLIPFGPFLAAGAALTALVGTPLYGLVTG</sequence>
<dbReference type="RefSeq" id="WP_152617334.1">
    <property type="nucleotide sequence ID" value="NZ_CADFGF010000021.1"/>
</dbReference>
<evidence type="ECO:0000256" key="2">
    <source>
        <dbReference type="RuleBase" id="RU003793"/>
    </source>
</evidence>
<feature type="transmembrane region" description="Helical" evidence="3">
    <location>
        <begin position="208"/>
        <end position="230"/>
    </location>
</feature>
<dbReference type="EMBL" id="JTDB02000015">
    <property type="protein sequence ID" value="NLP65528.1"/>
    <property type="molecule type" value="Genomic_DNA"/>
</dbReference>
<dbReference type="Proteomes" id="UP000030460">
    <property type="component" value="Unassembled WGS sequence"/>
</dbReference>
<organism evidence="5 6">
    <name type="scientific">Paraburkholderia sacchari</name>
    <dbReference type="NCBI Taxonomy" id="159450"/>
    <lineage>
        <taxon>Bacteria</taxon>
        <taxon>Pseudomonadati</taxon>
        <taxon>Pseudomonadota</taxon>
        <taxon>Betaproteobacteria</taxon>
        <taxon>Burkholderiales</taxon>
        <taxon>Burkholderiaceae</taxon>
        <taxon>Paraburkholderia</taxon>
    </lineage>
</organism>
<keyword evidence="3" id="KW-0472">Membrane</keyword>
<keyword evidence="3" id="KW-1133">Transmembrane helix</keyword>
<evidence type="ECO:0000256" key="3">
    <source>
        <dbReference type="SAM" id="Phobius"/>
    </source>
</evidence>
<comment type="similarity">
    <text evidence="1 2">Belongs to the peptidase A24 family.</text>
</comment>
<dbReference type="PANTHER" id="PTHR30487">
    <property type="entry name" value="TYPE 4 PREPILIN-LIKE PROTEINS LEADER PEPTIDE-PROCESSING ENZYME"/>
    <property type="match status" value="1"/>
</dbReference>
<dbReference type="GO" id="GO:0004190">
    <property type="term" value="F:aspartic-type endopeptidase activity"/>
    <property type="evidence" value="ECO:0007669"/>
    <property type="project" value="InterPro"/>
</dbReference>
<name>A0A8T6ZLM2_9BURK</name>
<dbReference type="PANTHER" id="PTHR30487:SF0">
    <property type="entry name" value="PREPILIN LEADER PEPTIDASE_N-METHYLTRANSFERASE-RELATED"/>
    <property type="match status" value="1"/>
</dbReference>
<reference evidence="5" key="1">
    <citation type="journal article" date="2015" name="Genome Announc.">
        <title>Draft Genome Sequence of the Polyhydroxyalkanoate-Producing Bacterium Burkholderia sacchari LMG 19450 Isolated from Brazilian Sugarcane Plantation Soil.</title>
        <authorList>
            <person name="Alexandrino P.M."/>
            <person name="Mendonca T.T."/>
            <person name="Guaman Bautista L.P."/>
            <person name="Cherix J."/>
            <person name="Lozano-Sakalauskas G.C."/>
            <person name="Fujita A."/>
            <person name="Ramos Filho E."/>
            <person name="Long P."/>
            <person name="Padilla G."/>
            <person name="Taciro M.K."/>
            <person name="Gomez J.G."/>
            <person name="Silva L.F."/>
        </authorList>
    </citation>
    <scope>NUCLEOTIDE SEQUENCE</scope>
    <source>
        <strain evidence="5">LMG 19450</strain>
    </source>
</reference>
<feature type="domain" description="Prepilin type IV endopeptidase peptidase" evidence="4">
    <location>
        <begin position="84"/>
        <end position="191"/>
    </location>
</feature>
<gene>
    <name evidence="5" type="ORF">NH14_031205</name>
</gene>
<dbReference type="Gene3D" id="1.20.120.1220">
    <property type="match status" value="1"/>
</dbReference>
<dbReference type="AlphaFoldDB" id="A0A8T6ZLM2"/>
<proteinExistence type="inferred from homology"/>
<dbReference type="OrthoDB" id="9789291at2"/>
<feature type="transmembrane region" description="Helical" evidence="3">
    <location>
        <begin position="80"/>
        <end position="100"/>
    </location>
</feature>
<reference evidence="5" key="2">
    <citation type="submission" date="2020-04" db="EMBL/GenBank/DDBJ databases">
        <authorList>
            <person name="Alexandrino P."/>
            <person name="Mendonca T."/>
            <person name="Guaman L."/>
            <person name="Cherix J."/>
            <person name="Lozano-Sakalauskas G."/>
            <person name="Fujita A."/>
            <person name="Filho E.R."/>
            <person name="Long P."/>
            <person name="Padilla G."/>
            <person name="Taciro M.K."/>
            <person name="Gomez J.G."/>
            <person name="Silva L.F."/>
            <person name="Torres M."/>
        </authorList>
    </citation>
    <scope>NUCLEOTIDE SEQUENCE</scope>
    <source>
        <strain evidence="5">LMG 19450</strain>
    </source>
</reference>
<keyword evidence="3" id="KW-0812">Transmembrane</keyword>
<dbReference type="InterPro" id="IPR050882">
    <property type="entry name" value="Prepilin_peptidase/N-MTase"/>
</dbReference>
<dbReference type="InterPro" id="IPR014032">
    <property type="entry name" value="Peptidase_A24A_bac"/>
</dbReference>
<evidence type="ECO:0000259" key="4">
    <source>
        <dbReference type="Pfam" id="PF01478"/>
    </source>
</evidence>
<accession>A0A8T6ZLM2</accession>
<feature type="transmembrane region" description="Helical" evidence="3">
    <location>
        <begin position="176"/>
        <end position="196"/>
    </location>
</feature>
<dbReference type="PRINTS" id="PR00864">
    <property type="entry name" value="PREPILNPTASE"/>
</dbReference>
<evidence type="ECO:0000256" key="1">
    <source>
        <dbReference type="ARBA" id="ARBA00005801"/>
    </source>
</evidence>
<evidence type="ECO:0000313" key="6">
    <source>
        <dbReference type="Proteomes" id="UP000030460"/>
    </source>
</evidence>
<dbReference type="InterPro" id="IPR000045">
    <property type="entry name" value="Prepilin_IV_endopep_pep"/>
</dbReference>